<reference evidence="2 3" key="1">
    <citation type="journal article" date="2019" name="Sci. Rep.">
        <title>Comparative genomics of chytrid fungi reveal insights into the obligate biotrophic and pathogenic lifestyle of Synchytrium endobioticum.</title>
        <authorList>
            <person name="van de Vossenberg B.T.L.H."/>
            <person name="Warris S."/>
            <person name="Nguyen H.D.T."/>
            <person name="van Gent-Pelzer M.P.E."/>
            <person name="Joly D.L."/>
            <person name="van de Geest H.C."/>
            <person name="Bonants P.J.M."/>
            <person name="Smith D.S."/>
            <person name="Levesque C.A."/>
            <person name="van der Lee T.A.J."/>
        </authorList>
    </citation>
    <scope>NUCLEOTIDE SEQUENCE [LARGE SCALE GENOMIC DNA]</scope>
    <source>
        <strain evidence="2 3">CBS 809.83</strain>
    </source>
</reference>
<feature type="region of interest" description="Disordered" evidence="1">
    <location>
        <begin position="193"/>
        <end position="212"/>
    </location>
</feature>
<feature type="region of interest" description="Disordered" evidence="1">
    <location>
        <begin position="219"/>
        <end position="244"/>
    </location>
</feature>
<keyword evidence="3" id="KW-1185">Reference proteome</keyword>
<gene>
    <name evidence="2" type="ORF">PhCBS80983_g06392</name>
</gene>
<organism evidence="2 3">
    <name type="scientific">Powellomyces hirtus</name>
    <dbReference type="NCBI Taxonomy" id="109895"/>
    <lineage>
        <taxon>Eukaryota</taxon>
        <taxon>Fungi</taxon>
        <taxon>Fungi incertae sedis</taxon>
        <taxon>Chytridiomycota</taxon>
        <taxon>Chytridiomycota incertae sedis</taxon>
        <taxon>Chytridiomycetes</taxon>
        <taxon>Spizellomycetales</taxon>
        <taxon>Powellomycetaceae</taxon>
        <taxon>Powellomyces</taxon>
    </lineage>
</organism>
<dbReference type="AlphaFoldDB" id="A0A507DMP7"/>
<protein>
    <submittedName>
        <fullName evidence="2">Uncharacterized protein</fullName>
    </submittedName>
</protein>
<sequence length="244" mass="26618">MSPVKDHPFPSPTASTPIPRSFKYASALPKRMQSQTLIRRGTSLNPSFCSPSSLCAAPSFLSGWCRTFQLVHALLESDLLLENKPFGPETYFFCVMDASIYTSFCELLLATEPSVQLLHVNPTAPGDRLLCIAVDLGWVSFLFKFVLDYNLTFGQGKTIVTWHGQTPPASIWPCDGGRPLIIDIDKHVAHPSVPSAPSQCIPIAPRSPPRSPKDMFAATRTPTPPQACFEPPRSPSLPIASAVI</sequence>
<evidence type="ECO:0000313" key="3">
    <source>
        <dbReference type="Proteomes" id="UP000318582"/>
    </source>
</evidence>
<evidence type="ECO:0000256" key="1">
    <source>
        <dbReference type="SAM" id="MobiDB-lite"/>
    </source>
</evidence>
<proteinExistence type="predicted"/>
<comment type="caution">
    <text evidence="2">The sequence shown here is derived from an EMBL/GenBank/DDBJ whole genome shotgun (WGS) entry which is preliminary data.</text>
</comment>
<name>A0A507DMP7_9FUNG</name>
<dbReference type="Proteomes" id="UP000318582">
    <property type="component" value="Unassembled WGS sequence"/>
</dbReference>
<evidence type="ECO:0000313" key="2">
    <source>
        <dbReference type="EMBL" id="TPX52944.1"/>
    </source>
</evidence>
<accession>A0A507DMP7</accession>
<dbReference type="EMBL" id="QEAQ01000266">
    <property type="protein sequence ID" value="TPX52944.1"/>
    <property type="molecule type" value="Genomic_DNA"/>
</dbReference>